<evidence type="ECO:0000259" key="7">
    <source>
        <dbReference type="Pfam" id="PF01850"/>
    </source>
</evidence>
<feature type="binding site" evidence="6">
    <location>
        <position position="101"/>
    </location>
    <ligand>
        <name>Mg(2+)</name>
        <dbReference type="ChEBI" id="CHEBI:18420"/>
    </ligand>
</feature>
<accession>A0ABN1GVB7</accession>
<keyword evidence="5 6" id="KW-0460">Magnesium</keyword>
<dbReference type="Proteomes" id="UP001500957">
    <property type="component" value="Unassembled WGS sequence"/>
</dbReference>
<keyword evidence="2 6" id="KW-0540">Nuclease</keyword>
<dbReference type="EMBL" id="BAAAHE010000017">
    <property type="protein sequence ID" value="GAA0620387.1"/>
    <property type="molecule type" value="Genomic_DNA"/>
</dbReference>
<dbReference type="Pfam" id="PF01850">
    <property type="entry name" value="PIN"/>
    <property type="match status" value="1"/>
</dbReference>
<dbReference type="HAMAP" id="MF_00265">
    <property type="entry name" value="VapC_Nob1"/>
    <property type="match status" value="1"/>
</dbReference>
<protein>
    <recommendedName>
        <fullName evidence="6">Ribonuclease VapC</fullName>
        <shortName evidence="6">RNase VapC</shortName>
        <ecNumber evidence="6">3.1.-.-</ecNumber>
    </recommendedName>
    <alternativeName>
        <fullName evidence="6">Toxin VapC</fullName>
    </alternativeName>
</protein>
<dbReference type="PANTHER" id="PTHR42188">
    <property type="entry name" value="23S RRNA-SPECIFIC ENDONUCLEASE VAPC20"/>
    <property type="match status" value="1"/>
</dbReference>
<dbReference type="RefSeq" id="WP_344604929.1">
    <property type="nucleotide sequence ID" value="NZ_BAAAHE010000017.1"/>
</dbReference>
<keyword evidence="4 6" id="KW-0378">Hydrolase</keyword>
<keyword evidence="1 6" id="KW-1277">Toxin-antitoxin system</keyword>
<evidence type="ECO:0000313" key="9">
    <source>
        <dbReference type="Proteomes" id="UP001500957"/>
    </source>
</evidence>
<dbReference type="InterPro" id="IPR029060">
    <property type="entry name" value="PIN-like_dom_sf"/>
</dbReference>
<feature type="domain" description="PIN" evidence="7">
    <location>
        <begin position="3"/>
        <end position="124"/>
    </location>
</feature>
<comment type="similarity">
    <text evidence="6">Belongs to the PINc/VapC protein family.</text>
</comment>
<dbReference type="Gene3D" id="3.40.50.1010">
    <property type="entry name" value="5'-nuclease"/>
    <property type="match status" value="1"/>
</dbReference>
<evidence type="ECO:0000313" key="8">
    <source>
        <dbReference type="EMBL" id="GAA0620387.1"/>
    </source>
</evidence>
<keyword evidence="6" id="KW-0800">Toxin</keyword>
<reference evidence="8 9" key="1">
    <citation type="journal article" date="2019" name="Int. J. Syst. Evol. Microbiol.">
        <title>The Global Catalogue of Microorganisms (GCM) 10K type strain sequencing project: providing services to taxonomists for standard genome sequencing and annotation.</title>
        <authorList>
            <consortium name="The Broad Institute Genomics Platform"/>
            <consortium name="The Broad Institute Genome Sequencing Center for Infectious Disease"/>
            <person name="Wu L."/>
            <person name="Ma J."/>
        </authorList>
    </citation>
    <scope>NUCLEOTIDE SEQUENCE [LARGE SCALE GENOMIC DNA]</scope>
    <source>
        <strain evidence="8 9">JCM 10671</strain>
    </source>
</reference>
<dbReference type="PANTHER" id="PTHR42188:SF1">
    <property type="entry name" value="23S RRNA-SPECIFIC ENDONUCLEASE VAPC20"/>
    <property type="match status" value="1"/>
</dbReference>
<evidence type="ECO:0000256" key="2">
    <source>
        <dbReference type="ARBA" id="ARBA00022722"/>
    </source>
</evidence>
<comment type="function">
    <text evidence="6">Toxic component of a toxin-antitoxin (TA) system. An RNase.</text>
</comment>
<dbReference type="SUPFAM" id="SSF88723">
    <property type="entry name" value="PIN domain-like"/>
    <property type="match status" value="1"/>
</dbReference>
<feature type="binding site" evidence="6">
    <location>
        <position position="5"/>
    </location>
    <ligand>
        <name>Mg(2+)</name>
        <dbReference type="ChEBI" id="CHEBI:18420"/>
    </ligand>
</feature>
<dbReference type="EC" id="3.1.-.-" evidence="6"/>
<comment type="caution">
    <text evidence="8">The sequence shown here is derived from an EMBL/GenBank/DDBJ whole genome shotgun (WGS) entry which is preliminary data.</text>
</comment>
<comment type="cofactor">
    <cofactor evidence="6">
        <name>Mg(2+)</name>
        <dbReference type="ChEBI" id="CHEBI:18420"/>
    </cofactor>
</comment>
<evidence type="ECO:0000256" key="1">
    <source>
        <dbReference type="ARBA" id="ARBA00022649"/>
    </source>
</evidence>
<keyword evidence="3 6" id="KW-0479">Metal-binding</keyword>
<evidence type="ECO:0000256" key="3">
    <source>
        <dbReference type="ARBA" id="ARBA00022723"/>
    </source>
</evidence>
<proteinExistence type="inferred from homology"/>
<evidence type="ECO:0000256" key="5">
    <source>
        <dbReference type="ARBA" id="ARBA00022842"/>
    </source>
</evidence>
<dbReference type="InterPro" id="IPR039018">
    <property type="entry name" value="VapC20-like"/>
</dbReference>
<evidence type="ECO:0000256" key="4">
    <source>
        <dbReference type="ARBA" id="ARBA00022801"/>
    </source>
</evidence>
<evidence type="ECO:0000256" key="6">
    <source>
        <dbReference type="HAMAP-Rule" id="MF_00265"/>
    </source>
</evidence>
<dbReference type="InterPro" id="IPR002716">
    <property type="entry name" value="PIN_dom"/>
</dbReference>
<sequence>MLICDTGALVAAAFTRDPDHRACVDLFTGVRLAQRPLVVPAPVIAEVGYLLSKYAGRVGEAAFLRSLAAGDFEVDLPTNADLARAADLVEHYANLPLGTTDAIVVATAERLGCPEIATLDHRDFTVVRPTHTRHFTLLP</sequence>
<dbReference type="InterPro" id="IPR022907">
    <property type="entry name" value="VapC_family"/>
</dbReference>
<name>A0ABN1GVB7_9ACTN</name>
<gene>
    <name evidence="6" type="primary">vapC</name>
    <name evidence="8" type="ORF">GCM10009547_23730</name>
</gene>
<keyword evidence="9" id="KW-1185">Reference proteome</keyword>
<organism evidence="8 9">
    <name type="scientific">Sporichthya brevicatena</name>
    <dbReference type="NCBI Taxonomy" id="171442"/>
    <lineage>
        <taxon>Bacteria</taxon>
        <taxon>Bacillati</taxon>
        <taxon>Actinomycetota</taxon>
        <taxon>Actinomycetes</taxon>
        <taxon>Sporichthyales</taxon>
        <taxon>Sporichthyaceae</taxon>
        <taxon>Sporichthya</taxon>
    </lineage>
</organism>